<dbReference type="OrthoDB" id="7059775at2"/>
<dbReference type="InterPro" id="IPR005325">
    <property type="entry name" value="DUF308_memb"/>
</dbReference>
<evidence type="ECO:0008006" key="5">
    <source>
        <dbReference type="Google" id="ProtNLM"/>
    </source>
</evidence>
<sequence>MFKNLKSSINHWYLLLIAGILFIVGGVLTFTFPIVSYITLATVFAYLFLIEGVSEMIFAIANRKEIKGWGWTLFYGLLSFVIGVYLILNPGLSAATMPVYLGFFFMAKSLVGIAIGGKIQKDFGLGGHLIAVGIVGIILSTILIVNPIFAGFTILLTTGIVLISSGVYSFLLGLRFRTLNQLMKQKKQSNSDKKQEKTSEETVKDKSNNEVKTVDNEETEIKENNVEVVVAEEVTEEKDASKKDNVIHL</sequence>
<protein>
    <recommendedName>
        <fullName evidence="5">HdeD family acid-resistance protein</fullName>
    </recommendedName>
</protein>
<dbReference type="Pfam" id="PF03729">
    <property type="entry name" value="DUF308"/>
    <property type="match status" value="2"/>
</dbReference>
<dbReference type="GO" id="GO:0005886">
    <property type="term" value="C:plasma membrane"/>
    <property type="evidence" value="ECO:0007669"/>
    <property type="project" value="TreeGrafter"/>
</dbReference>
<feature type="compositionally biased region" description="Basic and acidic residues" evidence="1">
    <location>
        <begin position="189"/>
        <end position="225"/>
    </location>
</feature>
<gene>
    <name evidence="3" type="ORF">NH26_12810</name>
</gene>
<keyword evidence="2" id="KW-1133">Transmembrane helix</keyword>
<keyword evidence="2" id="KW-0812">Transmembrane</keyword>
<organism evidence="3 4">
    <name type="scientific">Flammeovirga pacifica</name>
    <dbReference type="NCBI Taxonomy" id="915059"/>
    <lineage>
        <taxon>Bacteria</taxon>
        <taxon>Pseudomonadati</taxon>
        <taxon>Bacteroidota</taxon>
        <taxon>Cytophagia</taxon>
        <taxon>Cytophagales</taxon>
        <taxon>Flammeovirgaceae</taxon>
        <taxon>Flammeovirga</taxon>
    </lineage>
</organism>
<feature type="transmembrane region" description="Helical" evidence="2">
    <location>
        <begin position="68"/>
        <end position="88"/>
    </location>
</feature>
<comment type="caution">
    <text evidence="3">The sequence shown here is derived from an EMBL/GenBank/DDBJ whole genome shotgun (WGS) entry which is preliminary data.</text>
</comment>
<evidence type="ECO:0000256" key="1">
    <source>
        <dbReference type="SAM" id="MobiDB-lite"/>
    </source>
</evidence>
<evidence type="ECO:0000313" key="4">
    <source>
        <dbReference type="Proteomes" id="UP000179797"/>
    </source>
</evidence>
<feature type="transmembrane region" description="Helical" evidence="2">
    <location>
        <begin position="155"/>
        <end position="176"/>
    </location>
</feature>
<proteinExistence type="predicted"/>
<dbReference type="AlphaFoldDB" id="A0A1S1Z1K9"/>
<keyword evidence="2" id="KW-0472">Membrane</keyword>
<feature type="transmembrane region" description="Helical" evidence="2">
    <location>
        <begin position="100"/>
        <end position="117"/>
    </location>
</feature>
<dbReference type="RefSeq" id="WP_052432120.1">
    <property type="nucleotide sequence ID" value="NZ_JRYR02000001.1"/>
</dbReference>
<feature type="transmembrane region" description="Helical" evidence="2">
    <location>
        <begin position="12"/>
        <end position="32"/>
    </location>
</feature>
<reference evidence="3 4" key="1">
    <citation type="journal article" date="2012" name="Int. J. Syst. Evol. Microbiol.">
        <title>Flammeovirga pacifica sp. nov., isolated from deep-sea sediment.</title>
        <authorList>
            <person name="Xu H."/>
            <person name="Fu Y."/>
            <person name="Yang N."/>
            <person name="Ding Z."/>
            <person name="Lai Q."/>
            <person name="Zeng R."/>
        </authorList>
    </citation>
    <scope>NUCLEOTIDE SEQUENCE [LARGE SCALE GENOMIC DNA]</scope>
    <source>
        <strain evidence="4">DSM 24597 / LMG 26175 / WPAGA1</strain>
    </source>
</reference>
<dbReference type="PANTHER" id="PTHR34989">
    <property type="entry name" value="PROTEIN HDED"/>
    <property type="match status" value="1"/>
</dbReference>
<name>A0A1S1Z1K9_FLAPC</name>
<evidence type="ECO:0000256" key="2">
    <source>
        <dbReference type="SAM" id="Phobius"/>
    </source>
</evidence>
<dbReference type="Proteomes" id="UP000179797">
    <property type="component" value="Unassembled WGS sequence"/>
</dbReference>
<keyword evidence="4" id="KW-1185">Reference proteome</keyword>
<dbReference type="InterPro" id="IPR052712">
    <property type="entry name" value="Acid_resist_chaperone_HdeD"/>
</dbReference>
<dbReference type="PANTHER" id="PTHR34989:SF1">
    <property type="entry name" value="PROTEIN HDED"/>
    <property type="match status" value="1"/>
</dbReference>
<feature type="transmembrane region" description="Helical" evidence="2">
    <location>
        <begin position="38"/>
        <end position="61"/>
    </location>
</feature>
<feature type="transmembrane region" description="Helical" evidence="2">
    <location>
        <begin position="129"/>
        <end position="149"/>
    </location>
</feature>
<evidence type="ECO:0000313" key="3">
    <source>
        <dbReference type="EMBL" id="OHX67156.1"/>
    </source>
</evidence>
<feature type="region of interest" description="Disordered" evidence="1">
    <location>
        <begin position="187"/>
        <end position="225"/>
    </location>
</feature>
<accession>A0A1S1Z1K9</accession>
<dbReference type="STRING" id="915059.NH26_12810"/>
<dbReference type="EMBL" id="JRYR02000001">
    <property type="protein sequence ID" value="OHX67156.1"/>
    <property type="molecule type" value="Genomic_DNA"/>
</dbReference>